<gene>
    <name evidence="3" type="ORF">ACFFJD_07550</name>
</gene>
<keyword evidence="2" id="KW-0732">Signal</keyword>
<dbReference type="EMBL" id="JBHLWV010000016">
    <property type="protein sequence ID" value="MFC0314706.1"/>
    <property type="molecule type" value="Genomic_DNA"/>
</dbReference>
<evidence type="ECO:0000256" key="2">
    <source>
        <dbReference type="SAM" id="SignalP"/>
    </source>
</evidence>
<evidence type="ECO:0000313" key="4">
    <source>
        <dbReference type="Proteomes" id="UP001589783"/>
    </source>
</evidence>
<comment type="caution">
    <text evidence="3">The sequence shown here is derived from an EMBL/GenBank/DDBJ whole genome shotgun (WGS) entry which is preliminary data.</text>
</comment>
<sequence>MKKILTRAAVAVTAAGSIGAGTLMAAAPAEAAVPNLRVTGAVTCQFGMQPGQPWTKGIWNMTRVLRVTAENGTFKNVTLQEVNGPRKFAPTLSSTGKVGDKKVPRSLEIKTVWPGCFPSSIAGWAISDYQENLLDNAGFWWNLKEIPRGEKPNADGGAQALLSGGGVDDPRAPQIPGVN</sequence>
<proteinExistence type="predicted"/>
<organism evidence="3 4">
    <name type="scientific">Gordonia phosphorivorans</name>
    <dbReference type="NCBI Taxonomy" id="1056982"/>
    <lineage>
        <taxon>Bacteria</taxon>
        <taxon>Bacillati</taxon>
        <taxon>Actinomycetota</taxon>
        <taxon>Actinomycetes</taxon>
        <taxon>Mycobacteriales</taxon>
        <taxon>Gordoniaceae</taxon>
        <taxon>Gordonia</taxon>
    </lineage>
</organism>
<dbReference type="Proteomes" id="UP001589783">
    <property type="component" value="Unassembled WGS sequence"/>
</dbReference>
<protein>
    <submittedName>
        <fullName evidence="3">Uncharacterized protein</fullName>
    </submittedName>
</protein>
<dbReference type="RefSeq" id="WP_382362711.1">
    <property type="nucleotide sequence ID" value="NZ_JBHLWV010000016.1"/>
</dbReference>
<keyword evidence="4" id="KW-1185">Reference proteome</keyword>
<feature type="region of interest" description="Disordered" evidence="1">
    <location>
        <begin position="151"/>
        <end position="179"/>
    </location>
</feature>
<evidence type="ECO:0000313" key="3">
    <source>
        <dbReference type="EMBL" id="MFC0314706.1"/>
    </source>
</evidence>
<evidence type="ECO:0000256" key="1">
    <source>
        <dbReference type="SAM" id="MobiDB-lite"/>
    </source>
</evidence>
<reference evidence="3 4" key="1">
    <citation type="submission" date="2024-09" db="EMBL/GenBank/DDBJ databases">
        <authorList>
            <person name="Sun Q."/>
            <person name="Mori K."/>
        </authorList>
    </citation>
    <scope>NUCLEOTIDE SEQUENCE [LARGE SCALE GENOMIC DNA]</scope>
    <source>
        <strain evidence="3 4">CCM 7957</strain>
    </source>
</reference>
<accession>A0ABV6H753</accession>
<feature type="chain" id="PRO_5045848205" evidence="2">
    <location>
        <begin position="32"/>
        <end position="179"/>
    </location>
</feature>
<name>A0ABV6H753_9ACTN</name>
<feature type="signal peptide" evidence="2">
    <location>
        <begin position="1"/>
        <end position="31"/>
    </location>
</feature>